<proteinExistence type="predicted"/>
<feature type="signal peptide" evidence="3">
    <location>
        <begin position="1"/>
        <end position="22"/>
    </location>
</feature>
<feature type="region of interest" description="Disordered" evidence="1">
    <location>
        <begin position="242"/>
        <end position="286"/>
    </location>
</feature>
<gene>
    <name evidence="4" type="ORF">L207DRAFT_617981</name>
</gene>
<keyword evidence="2" id="KW-0472">Membrane</keyword>
<evidence type="ECO:0000256" key="2">
    <source>
        <dbReference type="SAM" id="Phobius"/>
    </source>
</evidence>
<feature type="transmembrane region" description="Helical" evidence="2">
    <location>
        <begin position="185"/>
        <end position="206"/>
    </location>
</feature>
<reference evidence="4 5" key="1">
    <citation type="submission" date="2016-04" db="EMBL/GenBank/DDBJ databases">
        <title>A degradative enzymes factory behind the ericoid mycorrhizal symbiosis.</title>
        <authorList>
            <consortium name="DOE Joint Genome Institute"/>
            <person name="Martino E."/>
            <person name="Morin E."/>
            <person name="Grelet G."/>
            <person name="Kuo A."/>
            <person name="Kohler A."/>
            <person name="Daghino S."/>
            <person name="Barry K."/>
            <person name="Choi C."/>
            <person name="Cichocki N."/>
            <person name="Clum A."/>
            <person name="Copeland A."/>
            <person name="Hainaut M."/>
            <person name="Haridas S."/>
            <person name="Labutti K."/>
            <person name="Lindquist E."/>
            <person name="Lipzen A."/>
            <person name="Khouja H.-R."/>
            <person name="Murat C."/>
            <person name="Ohm R."/>
            <person name="Olson A."/>
            <person name="Spatafora J."/>
            <person name="Veneault-Fourrey C."/>
            <person name="Henrissat B."/>
            <person name="Grigoriev I."/>
            <person name="Martin F."/>
            <person name="Perotto S."/>
        </authorList>
    </citation>
    <scope>NUCLEOTIDE SEQUENCE [LARGE SCALE GENOMIC DNA]</scope>
    <source>
        <strain evidence="4 5">F</strain>
    </source>
</reference>
<dbReference type="Proteomes" id="UP000235786">
    <property type="component" value="Unassembled WGS sequence"/>
</dbReference>
<name>A0A2J6QSA9_HYAVF</name>
<keyword evidence="3" id="KW-0732">Signal</keyword>
<feature type="chain" id="PRO_5014329624" description="Mid2 domain-containing protein" evidence="3">
    <location>
        <begin position="23"/>
        <end position="286"/>
    </location>
</feature>
<evidence type="ECO:0000313" key="5">
    <source>
        <dbReference type="Proteomes" id="UP000235786"/>
    </source>
</evidence>
<keyword evidence="2" id="KW-0812">Transmembrane</keyword>
<dbReference type="OrthoDB" id="4779287at2759"/>
<dbReference type="AlphaFoldDB" id="A0A2J6QSA9"/>
<organism evidence="4 5">
    <name type="scientific">Hyaloscypha variabilis (strain UAMH 11265 / GT02V1 / F)</name>
    <name type="common">Meliniomyces variabilis</name>
    <dbReference type="NCBI Taxonomy" id="1149755"/>
    <lineage>
        <taxon>Eukaryota</taxon>
        <taxon>Fungi</taxon>
        <taxon>Dikarya</taxon>
        <taxon>Ascomycota</taxon>
        <taxon>Pezizomycotina</taxon>
        <taxon>Leotiomycetes</taxon>
        <taxon>Helotiales</taxon>
        <taxon>Hyaloscyphaceae</taxon>
        <taxon>Hyaloscypha</taxon>
        <taxon>Hyaloscypha variabilis</taxon>
    </lineage>
</organism>
<keyword evidence="2" id="KW-1133">Transmembrane helix</keyword>
<evidence type="ECO:0000313" key="4">
    <source>
        <dbReference type="EMBL" id="PMD29137.1"/>
    </source>
</evidence>
<protein>
    <recommendedName>
        <fullName evidence="6">Mid2 domain-containing protein</fullName>
    </recommendedName>
</protein>
<keyword evidence="5" id="KW-1185">Reference proteome</keyword>
<accession>A0A2J6QSA9</accession>
<evidence type="ECO:0000256" key="3">
    <source>
        <dbReference type="SAM" id="SignalP"/>
    </source>
</evidence>
<evidence type="ECO:0000256" key="1">
    <source>
        <dbReference type="SAM" id="MobiDB-lite"/>
    </source>
</evidence>
<evidence type="ECO:0008006" key="6">
    <source>
        <dbReference type="Google" id="ProtNLM"/>
    </source>
</evidence>
<sequence length="286" mass="29555">MMVKLFRFFSLLLLARLGLGEAQLAERVPQLLIQRSSFLGGISLYAETPTTGVDGVCPSYTQTCSDSCCPDGCCPPGTFCVVNGDYCCPTSAASPYFCCEPNQVALLPNLCVAGSSTSSGASLAPSAIQAQGNSLATVVTSLVTISLAPSVPASITTRTVSIAGSGSSSTSTVQGGSNEKSGLSIGAKVGIGIGAGLASLLLFGLCKSRFYARANQKTNDRVPSDRPPAYTDEYPLSRVDINMSGSADAREPSARRNYSGPLSEMPGAEAQMGHELSAEWRGSNPL</sequence>
<dbReference type="EMBL" id="KZ613977">
    <property type="protein sequence ID" value="PMD29137.1"/>
    <property type="molecule type" value="Genomic_DNA"/>
</dbReference>